<protein>
    <submittedName>
        <fullName evidence="2">Uncharacterized protein</fullName>
    </submittedName>
</protein>
<comment type="caution">
    <text evidence="2">The sequence shown here is derived from an EMBL/GenBank/DDBJ whole genome shotgun (WGS) entry which is preliminary data.</text>
</comment>
<dbReference type="AlphaFoldDB" id="A0AAD4KDA7"/>
<keyword evidence="3" id="KW-1185">Reference proteome</keyword>
<feature type="compositionally biased region" description="Low complexity" evidence="1">
    <location>
        <begin position="88"/>
        <end position="119"/>
    </location>
</feature>
<feature type="compositionally biased region" description="Polar residues" evidence="1">
    <location>
        <begin position="137"/>
        <end position="146"/>
    </location>
</feature>
<sequence length="312" mass="32720">MNPNPTGYAAMQQHPNPMLAAAGAYPAQTGSPSSQQQQFAYYGNPMASYAQPRPQQQQHSFNAMPMQAQTTGPMAMNMSAPHANINLPYSSSPSPFPPTTTTAPSPSQAQSPSTVPTTSLQQSPQNMAAFSNPAMMTAQQRSAVQAPTQSPKGQGQQGQPQSSAAAQRERARISALLTINSSLLQEVVNLQAAGKAGANPAQSSPTQGQSTGSPGADPTANANDPSKKPSQEYVDCMRRLQVNLAYLATIADRSKKPGAAVPTAPILTAPPNMPKLNEMYTKLNELFPEAGRNASVPQPRPSQSGQVAENAV</sequence>
<proteinExistence type="predicted"/>
<feature type="region of interest" description="Disordered" evidence="1">
    <location>
        <begin position="288"/>
        <end position="312"/>
    </location>
</feature>
<organism evidence="2 3">
    <name type="scientific">Talaromyces proteolyticus</name>
    <dbReference type="NCBI Taxonomy" id="1131652"/>
    <lineage>
        <taxon>Eukaryota</taxon>
        <taxon>Fungi</taxon>
        <taxon>Dikarya</taxon>
        <taxon>Ascomycota</taxon>
        <taxon>Pezizomycotina</taxon>
        <taxon>Eurotiomycetes</taxon>
        <taxon>Eurotiomycetidae</taxon>
        <taxon>Eurotiales</taxon>
        <taxon>Trichocomaceae</taxon>
        <taxon>Talaromyces</taxon>
        <taxon>Talaromyces sect. Bacilispori</taxon>
    </lineage>
</organism>
<accession>A0AAD4KDA7</accession>
<feature type="compositionally biased region" description="Polar residues" evidence="1">
    <location>
        <begin position="28"/>
        <end position="39"/>
    </location>
</feature>
<reference evidence="2" key="1">
    <citation type="submission" date="2021-12" db="EMBL/GenBank/DDBJ databases">
        <title>Convergent genome expansion in fungi linked to evolution of root-endophyte symbiosis.</title>
        <authorList>
            <consortium name="DOE Joint Genome Institute"/>
            <person name="Ke Y.-H."/>
            <person name="Bonito G."/>
            <person name="Liao H.-L."/>
            <person name="Looney B."/>
            <person name="Rojas-Flechas A."/>
            <person name="Nash J."/>
            <person name="Hameed K."/>
            <person name="Schadt C."/>
            <person name="Martin F."/>
            <person name="Crous P.W."/>
            <person name="Miettinen O."/>
            <person name="Magnuson J.K."/>
            <person name="Labbe J."/>
            <person name="Jacobson D."/>
            <person name="Doktycz M.J."/>
            <person name="Veneault-Fourrey C."/>
            <person name="Kuo A."/>
            <person name="Mondo S."/>
            <person name="Calhoun S."/>
            <person name="Riley R."/>
            <person name="Ohm R."/>
            <person name="LaButti K."/>
            <person name="Andreopoulos B."/>
            <person name="Pangilinan J."/>
            <person name="Nolan M."/>
            <person name="Tritt A."/>
            <person name="Clum A."/>
            <person name="Lipzen A."/>
            <person name="Daum C."/>
            <person name="Barry K."/>
            <person name="Grigoriev I.V."/>
            <person name="Vilgalys R."/>
        </authorList>
    </citation>
    <scope>NUCLEOTIDE SEQUENCE</scope>
    <source>
        <strain evidence="2">PMI_201</strain>
    </source>
</reference>
<feature type="compositionally biased region" description="Polar residues" evidence="1">
    <location>
        <begin position="301"/>
        <end position="312"/>
    </location>
</feature>
<dbReference type="RefSeq" id="XP_046065760.1">
    <property type="nucleotide sequence ID" value="XM_046221271.1"/>
</dbReference>
<feature type="region of interest" description="Disordered" evidence="1">
    <location>
        <begin position="196"/>
        <end position="230"/>
    </location>
</feature>
<evidence type="ECO:0000256" key="1">
    <source>
        <dbReference type="SAM" id="MobiDB-lite"/>
    </source>
</evidence>
<evidence type="ECO:0000313" key="3">
    <source>
        <dbReference type="Proteomes" id="UP001201262"/>
    </source>
</evidence>
<name>A0AAD4KDA7_9EURO</name>
<feature type="region of interest" description="Disordered" evidence="1">
    <location>
        <begin position="20"/>
        <end position="60"/>
    </location>
</feature>
<dbReference type="Proteomes" id="UP001201262">
    <property type="component" value="Unassembled WGS sequence"/>
</dbReference>
<dbReference type="EMBL" id="JAJTJA010000015">
    <property type="protein sequence ID" value="KAH8689406.1"/>
    <property type="molecule type" value="Genomic_DNA"/>
</dbReference>
<dbReference type="GeneID" id="70251558"/>
<evidence type="ECO:0000313" key="2">
    <source>
        <dbReference type="EMBL" id="KAH8689406.1"/>
    </source>
</evidence>
<feature type="region of interest" description="Disordered" evidence="1">
    <location>
        <begin position="73"/>
        <end position="122"/>
    </location>
</feature>
<feature type="compositionally biased region" description="Low complexity" evidence="1">
    <location>
        <begin position="147"/>
        <end position="166"/>
    </location>
</feature>
<gene>
    <name evidence="2" type="ORF">BGW36DRAFT_433407</name>
</gene>
<feature type="compositionally biased region" description="Low complexity" evidence="1">
    <location>
        <begin position="202"/>
        <end position="215"/>
    </location>
</feature>
<feature type="region of interest" description="Disordered" evidence="1">
    <location>
        <begin position="135"/>
        <end position="169"/>
    </location>
</feature>